<accession>A0A0E9QHW4</accession>
<dbReference type="AlphaFoldDB" id="A0A0E9QHW4"/>
<sequence>MLNLNILIYFCIFHSVLVPISYCYL</sequence>
<proteinExistence type="predicted"/>
<evidence type="ECO:0000256" key="1">
    <source>
        <dbReference type="SAM" id="Phobius"/>
    </source>
</evidence>
<reference evidence="2" key="2">
    <citation type="journal article" date="2015" name="Fish Shellfish Immunol.">
        <title>Early steps in the European eel (Anguilla anguilla)-Vibrio vulnificus interaction in the gills: Role of the RtxA13 toxin.</title>
        <authorList>
            <person name="Callol A."/>
            <person name="Pajuelo D."/>
            <person name="Ebbesson L."/>
            <person name="Teles M."/>
            <person name="MacKenzie S."/>
            <person name="Amaro C."/>
        </authorList>
    </citation>
    <scope>NUCLEOTIDE SEQUENCE</scope>
</reference>
<protein>
    <submittedName>
        <fullName evidence="2">Uncharacterized protein</fullName>
    </submittedName>
</protein>
<evidence type="ECO:0000313" key="2">
    <source>
        <dbReference type="EMBL" id="JAH16466.1"/>
    </source>
</evidence>
<dbReference type="EMBL" id="GBXM01092111">
    <property type="protein sequence ID" value="JAH16466.1"/>
    <property type="molecule type" value="Transcribed_RNA"/>
</dbReference>
<keyword evidence="1" id="KW-0472">Membrane</keyword>
<reference evidence="2" key="1">
    <citation type="submission" date="2014-11" db="EMBL/GenBank/DDBJ databases">
        <authorList>
            <person name="Amaro Gonzalez C."/>
        </authorList>
    </citation>
    <scope>NUCLEOTIDE SEQUENCE</scope>
</reference>
<keyword evidence="1" id="KW-0812">Transmembrane</keyword>
<feature type="transmembrane region" description="Helical" evidence="1">
    <location>
        <begin position="6"/>
        <end position="24"/>
    </location>
</feature>
<name>A0A0E9QHW4_ANGAN</name>
<keyword evidence="1" id="KW-1133">Transmembrane helix</keyword>
<organism evidence="2">
    <name type="scientific">Anguilla anguilla</name>
    <name type="common">European freshwater eel</name>
    <name type="synonym">Muraena anguilla</name>
    <dbReference type="NCBI Taxonomy" id="7936"/>
    <lineage>
        <taxon>Eukaryota</taxon>
        <taxon>Metazoa</taxon>
        <taxon>Chordata</taxon>
        <taxon>Craniata</taxon>
        <taxon>Vertebrata</taxon>
        <taxon>Euteleostomi</taxon>
        <taxon>Actinopterygii</taxon>
        <taxon>Neopterygii</taxon>
        <taxon>Teleostei</taxon>
        <taxon>Anguilliformes</taxon>
        <taxon>Anguillidae</taxon>
        <taxon>Anguilla</taxon>
    </lineage>
</organism>